<evidence type="ECO:0000313" key="2">
    <source>
        <dbReference type="Proteomes" id="UP000814140"/>
    </source>
</evidence>
<dbReference type="Proteomes" id="UP000814140">
    <property type="component" value="Unassembled WGS sequence"/>
</dbReference>
<reference evidence="1" key="1">
    <citation type="submission" date="2021-03" db="EMBL/GenBank/DDBJ databases">
        <authorList>
            <consortium name="DOE Joint Genome Institute"/>
            <person name="Ahrendt S."/>
            <person name="Looney B.P."/>
            <person name="Miyauchi S."/>
            <person name="Morin E."/>
            <person name="Drula E."/>
            <person name="Courty P.E."/>
            <person name="Chicoki N."/>
            <person name="Fauchery L."/>
            <person name="Kohler A."/>
            <person name="Kuo A."/>
            <person name="Labutti K."/>
            <person name="Pangilinan J."/>
            <person name="Lipzen A."/>
            <person name="Riley R."/>
            <person name="Andreopoulos W."/>
            <person name="He G."/>
            <person name="Johnson J."/>
            <person name="Barry K.W."/>
            <person name="Grigoriev I.V."/>
            <person name="Nagy L."/>
            <person name="Hibbett D."/>
            <person name="Henrissat B."/>
            <person name="Matheny P.B."/>
            <person name="Labbe J."/>
            <person name="Martin F."/>
        </authorList>
    </citation>
    <scope>NUCLEOTIDE SEQUENCE</scope>
    <source>
        <strain evidence="1">HHB10654</strain>
    </source>
</reference>
<comment type="caution">
    <text evidence="1">The sequence shown here is derived from an EMBL/GenBank/DDBJ whole genome shotgun (WGS) entry which is preliminary data.</text>
</comment>
<protein>
    <submittedName>
        <fullName evidence="1">Uncharacterized protein</fullName>
    </submittedName>
</protein>
<proteinExistence type="predicted"/>
<dbReference type="EMBL" id="MU277214">
    <property type="protein sequence ID" value="KAI0061238.1"/>
    <property type="molecule type" value="Genomic_DNA"/>
</dbReference>
<gene>
    <name evidence="1" type="ORF">BV25DRAFT_1917190</name>
</gene>
<keyword evidence="2" id="KW-1185">Reference proteome</keyword>
<reference evidence="1" key="2">
    <citation type="journal article" date="2022" name="New Phytol.">
        <title>Evolutionary transition to the ectomycorrhizal habit in the genomes of a hyperdiverse lineage of mushroom-forming fungi.</title>
        <authorList>
            <person name="Looney B."/>
            <person name="Miyauchi S."/>
            <person name="Morin E."/>
            <person name="Drula E."/>
            <person name="Courty P.E."/>
            <person name="Kohler A."/>
            <person name="Kuo A."/>
            <person name="LaButti K."/>
            <person name="Pangilinan J."/>
            <person name="Lipzen A."/>
            <person name="Riley R."/>
            <person name="Andreopoulos W."/>
            <person name="He G."/>
            <person name="Johnson J."/>
            <person name="Nolan M."/>
            <person name="Tritt A."/>
            <person name="Barry K.W."/>
            <person name="Grigoriev I.V."/>
            <person name="Nagy L.G."/>
            <person name="Hibbett D."/>
            <person name="Henrissat B."/>
            <person name="Matheny P.B."/>
            <person name="Labbe J."/>
            <person name="Martin F.M."/>
        </authorList>
    </citation>
    <scope>NUCLEOTIDE SEQUENCE</scope>
    <source>
        <strain evidence="1">HHB10654</strain>
    </source>
</reference>
<evidence type="ECO:0000313" key="1">
    <source>
        <dbReference type="EMBL" id="KAI0061238.1"/>
    </source>
</evidence>
<name>A0ACB8SZH6_9AGAM</name>
<organism evidence="1 2">
    <name type="scientific">Artomyces pyxidatus</name>
    <dbReference type="NCBI Taxonomy" id="48021"/>
    <lineage>
        <taxon>Eukaryota</taxon>
        <taxon>Fungi</taxon>
        <taxon>Dikarya</taxon>
        <taxon>Basidiomycota</taxon>
        <taxon>Agaricomycotina</taxon>
        <taxon>Agaricomycetes</taxon>
        <taxon>Russulales</taxon>
        <taxon>Auriscalpiaceae</taxon>
        <taxon>Artomyces</taxon>
    </lineage>
</organism>
<accession>A0ACB8SZH6</accession>
<sequence length="344" mass="37628">MFHDISWNMGALVSSWVVGPLYGINICVFVLCLRVLHLKGLRRTNLALFITAIVQFCLSTGHVITLLVQLIRGFITSAGTIDGPTIYFLNQATPEHIAQEVLYITNVRLLIGDAILIWRLYIIWNRNFWLASPFVAFCIASGVCGYTAIAHIAQLSKTGSIFIPRIHNWLLATWIFSIATQVSATLLIGYKIWRSVSWNAFGVRGSRLSILWILVESGAAYSVTTVFLLGFWGEATGAIFSASLGQLSAIGPTLVIVRAGLKSSPYLTPVKGSINDTYNSPPRRSVFGDESLSRGGGPRDNQNGVRVHVTKSTDIPLGDNPGHEQVVSFPMLYPAASSKSEMLV</sequence>